<evidence type="ECO:0000313" key="3">
    <source>
        <dbReference type="EMBL" id="SLN63335.1"/>
    </source>
</evidence>
<keyword evidence="3" id="KW-0378">Hydrolase</keyword>
<evidence type="ECO:0000259" key="1">
    <source>
        <dbReference type="Pfam" id="PF13411"/>
    </source>
</evidence>
<dbReference type="Pfam" id="PF13614">
    <property type="entry name" value="AAA_31"/>
    <property type="match status" value="1"/>
</dbReference>
<keyword evidence="4" id="KW-1185">Reference proteome</keyword>
<dbReference type="InterPro" id="IPR017818">
    <property type="entry name" value="Plasmid_partition_RepA"/>
</dbReference>
<dbReference type="RefSeq" id="WP_085792883.1">
    <property type="nucleotide sequence ID" value="NZ_FWFK01000006.1"/>
</dbReference>
<dbReference type="GO" id="GO:0003677">
    <property type="term" value="F:DNA binding"/>
    <property type="evidence" value="ECO:0007669"/>
    <property type="project" value="InterPro"/>
</dbReference>
<evidence type="ECO:0000313" key="4">
    <source>
        <dbReference type="Proteomes" id="UP000193570"/>
    </source>
</evidence>
<dbReference type="EMBL" id="FWFK01000006">
    <property type="protein sequence ID" value="SLN63335.1"/>
    <property type="molecule type" value="Genomic_DNA"/>
</dbReference>
<dbReference type="InterPro" id="IPR000551">
    <property type="entry name" value="MerR-type_HTH_dom"/>
</dbReference>
<dbReference type="SUPFAM" id="SSF46955">
    <property type="entry name" value="Putative DNA-binding domain"/>
    <property type="match status" value="1"/>
</dbReference>
<dbReference type="CDD" id="cd02042">
    <property type="entry name" value="ParAB_family"/>
    <property type="match status" value="1"/>
</dbReference>
<name>A0A1X6ZWI6_9RHOB</name>
<dbReference type="InterPro" id="IPR027417">
    <property type="entry name" value="P-loop_NTPase"/>
</dbReference>
<evidence type="ECO:0000259" key="2">
    <source>
        <dbReference type="Pfam" id="PF13614"/>
    </source>
</evidence>
<feature type="domain" description="HTH merR-type" evidence="1">
    <location>
        <begin position="40"/>
        <end position="90"/>
    </location>
</feature>
<dbReference type="OrthoDB" id="9777757at2"/>
<accession>A0A1X6ZWI6</accession>
<proteinExistence type="predicted"/>
<dbReference type="InterPro" id="IPR025669">
    <property type="entry name" value="AAA_dom"/>
</dbReference>
<dbReference type="Gene3D" id="1.10.1660.10">
    <property type="match status" value="1"/>
</dbReference>
<sequence>MSGIRGSERLQNYSAKLSRSLQEHSEKIFPPDAEKTLRPFSMREVADFLGVNQNTFRHYVKSMSDRIPTGTLVNGNRRYFTADEMNRIREVLWADRKIGLREYRRRQPGEPMKAITVVNLKGGVSKTSTTTHLGQILSLRGYRVLMVDLDAQASMTNLFGLTPEADPDMVTVYDVIRYRDPVPIRQAIRGTYFPNIDILPVSMDIIEFEYETALSFRDPDTVVPFHGRIAQALSEVEDDYDLVLFDTPPQMSFAVIAALFASNGMVIPLTASMLDVMSLASFLNMAGDLMEIVENQAADKTFDFVRFLITRFEATDQPQIQVASYLRTVLGESVMSAEFVKSTAIGDAANTKQPVFEVEPREMNRRTYDRVTESIGRIADEVEADLFQAWGRTDGA</sequence>
<dbReference type="AlphaFoldDB" id="A0A1X6ZWI6"/>
<feature type="domain" description="AAA" evidence="2">
    <location>
        <begin position="112"/>
        <end position="290"/>
    </location>
</feature>
<dbReference type="GO" id="GO:0016787">
    <property type="term" value="F:hydrolase activity"/>
    <property type="evidence" value="ECO:0007669"/>
    <property type="project" value="UniProtKB-KW"/>
</dbReference>
<reference evidence="3 4" key="1">
    <citation type="submission" date="2017-03" db="EMBL/GenBank/DDBJ databases">
        <authorList>
            <person name="Afonso C.L."/>
            <person name="Miller P.J."/>
            <person name="Scott M.A."/>
            <person name="Spackman E."/>
            <person name="Goraichik I."/>
            <person name="Dimitrov K.M."/>
            <person name="Suarez D.L."/>
            <person name="Swayne D.E."/>
        </authorList>
    </citation>
    <scope>NUCLEOTIDE SEQUENCE [LARGE SCALE GENOMIC DNA]</scope>
    <source>
        <strain evidence="3 4">CECT 8625</strain>
    </source>
</reference>
<organism evidence="3 4">
    <name type="scientific">Roseivivax jejudonensis</name>
    <dbReference type="NCBI Taxonomy" id="1529041"/>
    <lineage>
        <taxon>Bacteria</taxon>
        <taxon>Pseudomonadati</taxon>
        <taxon>Pseudomonadota</taxon>
        <taxon>Alphaproteobacteria</taxon>
        <taxon>Rhodobacterales</taxon>
        <taxon>Roseobacteraceae</taxon>
        <taxon>Roseivivax</taxon>
    </lineage>
</organism>
<dbReference type="Gene3D" id="3.40.50.300">
    <property type="entry name" value="P-loop containing nucleotide triphosphate hydrolases"/>
    <property type="match status" value="1"/>
</dbReference>
<gene>
    <name evidence="3" type="primary">soj_3</name>
    <name evidence="3" type="ORF">ROJ8625_03192</name>
</gene>
<dbReference type="PANTHER" id="PTHR13696">
    <property type="entry name" value="P-LOOP CONTAINING NUCLEOSIDE TRIPHOSPHATE HYDROLASE"/>
    <property type="match status" value="1"/>
</dbReference>
<dbReference type="InterPro" id="IPR050678">
    <property type="entry name" value="DNA_Partitioning_ATPase"/>
</dbReference>
<protein>
    <submittedName>
        <fullName evidence="3">Sporulation initiation inhibitor protein Soj</fullName>
        <ecNumber evidence="3">3.6.-.-</ecNumber>
    </submittedName>
</protein>
<dbReference type="Pfam" id="PF13411">
    <property type="entry name" value="MerR_1"/>
    <property type="match status" value="1"/>
</dbReference>
<dbReference type="SUPFAM" id="SSF52540">
    <property type="entry name" value="P-loop containing nucleoside triphosphate hydrolases"/>
    <property type="match status" value="1"/>
</dbReference>
<dbReference type="EC" id="3.6.-.-" evidence="3"/>
<dbReference type="PANTHER" id="PTHR13696:SF98">
    <property type="entry name" value="PLASMID PARTITION PROTEIN A"/>
    <property type="match status" value="1"/>
</dbReference>
<dbReference type="NCBIfam" id="TIGR03453">
    <property type="entry name" value="partition_RepA"/>
    <property type="match status" value="1"/>
</dbReference>
<dbReference type="Proteomes" id="UP000193570">
    <property type="component" value="Unassembled WGS sequence"/>
</dbReference>
<dbReference type="InterPro" id="IPR009061">
    <property type="entry name" value="DNA-bd_dom_put_sf"/>
</dbReference>
<dbReference type="GO" id="GO:0006355">
    <property type="term" value="P:regulation of DNA-templated transcription"/>
    <property type="evidence" value="ECO:0007669"/>
    <property type="project" value="InterPro"/>
</dbReference>